<dbReference type="HOGENOM" id="CLU_1595256_0_0_1"/>
<gene>
    <name evidence="1" type="ORF">PFL1_04381</name>
</gene>
<evidence type="ECO:0000313" key="2">
    <source>
        <dbReference type="Proteomes" id="UP000053664"/>
    </source>
</evidence>
<organism evidence="1 2">
    <name type="scientific">Pseudozyma flocculosa PF-1</name>
    <dbReference type="NCBI Taxonomy" id="1277687"/>
    <lineage>
        <taxon>Eukaryota</taxon>
        <taxon>Fungi</taxon>
        <taxon>Dikarya</taxon>
        <taxon>Basidiomycota</taxon>
        <taxon>Ustilaginomycotina</taxon>
        <taxon>Ustilaginomycetes</taxon>
        <taxon>Ustilaginales</taxon>
        <taxon>Ustilaginaceae</taxon>
        <taxon>Pseudozyma</taxon>
    </lineage>
</organism>
<protein>
    <submittedName>
        <fullName evidence="1">Uncharacterized protein</fullName>
    </submittedName>
</protein>
<dbReference type="Proteomes" id="UP000053664">
    <property type="component" value="Unassembled WGS sequence"/>
</dbReference>
<proteinExistence type="predicted"/>
<name>A0A061H6I0_9BASI</name>
<accession>A0A061H6I0</accession>
<reference evidence="1 2" key="1">
    <citation type="journal article" date="2013" name="Plant Cell">
        <title>The transition from a phytopathogenic smut ancestor to an anamorphic biocontrol agent deciphered by comparative whole-genome analysis.</title>
        <authorList>
            <person name="Lefebvre F."/>
            <person name="Joly D.L."/>
            <person name="Labbe C."/>
            <person name="Teichmann B."/>
            <person name="Linning R."/>
            <person name="Belzile F."/>
            <person name="Bakkeren G."/>
            <person name="Belanger R.R."/>
        </authorList>
    </citation>
    <scope>NUCLEOTIDE SEQUENCE [LARGE SCALE GENOMIC DNA]</scope>
    <source>
        <strain evidence="1 2">PF-1</strain>
    </source>
</reference>
<dbReference type="EMBL" id="KE361636">
    <property type="protein sequence ID" value="EPQ28054.1"/>
    <property type="molecule type" value="Genomic_DNA"/>
</dbReference>
<dbReference type="GeneID" id="19318486"/>
<evidence type="ECO:0000313" key="1">
    <source>
        <dbReference type="EMBL" id="EPQ28054.1"/>
    </source>
</evidence>
<sequence length="167" mass="17682">MPLPGQPGRRHDIEFAPALTCYARPGLAWPASPPLAPDSPLRRAGAQLFCPFVLCDVLCHAAQTPPRGKRAGRALLLASSCRSMPCFLLVPPRSRCRAVLGLPAGQAGRACELCLSWPRRGPPSISASRGRGKRGVNRPSAPVNLALPERGLPCCIGPKAGRLAAQR</sequence>
<dbReference type="RefSeq" id="XP_007880098.1">
    <property type="nucleotide sequence ID" value="XM_007881907.1"/>
</dbReference>
<dbReference type="KEGG" id="pfp:PFL1_04381"/>
<dbReference type="AlphaFoldDB" id="A0A061H6I0"/>